<keyword evidence="12" id="KW-1185">Reference proteome</keyword>
<proteinExistence type="predicted"/>
<feature type="signal peptide" evidence="9">
    <location>
        <begin position="1"/>
        <end position="21"/>
    </location>
</feature>
<keyword evidence="5 8" id="KW-0472">Membrane</keyword>
<keyword evidence="6" id="KW-1015">Disulfide bond</keyword>
<dbReference type="GO" id="GO:0009986">
    <property type="term" value="C:cell surface"/>
    <property type="evidence" value="ECO:0007669"/>
    <property type="project" value="UniProtKB-SubCell"/>
</dbReference>
<dbReference type="AlphaFoldDB" id="A0A1J1H9Y5"/>
<dbReference type="Gene3D" id="2.60.40.2860">
    <property type="match status" value="2"/>
</dbReference>
<dbReference type="RefSeq" id="XP_028534623.1">
    <property type="nucleotide sequence ID" value="XM_028678321.1"/>
</dbReference>
<evidence type="ECO:0000256" key="5">
    <source>
        <dbReference type="ARBA" id="ARBA00023136"/>
    </source>
</evidence>
<evidence type="ECO:0000256" key="6">
    <source>
        <dbReference type="ARBA" id="ARBA00023157"/>
    </source>
</evidence>
<evidence type="ECO:0000256" key="8">
    <source>
        <dbReference type="SAM" id="Phobius"/>
    </source>
</evidence>
<name>A0A1J1H9Y5_PLARL</name>
<dbReference type="GO" id="GO:0005886">
    <property type="term" value="C:plasma membrane"/>
    <property type="evidence" value="ECO:0007669"/>
    <property type="project" value="UniProtKB-SubCell"/>
</dbReference>
<dbReference type="OrthoDB" id="392220at2759"/>
<evidence type="ECO:0000256" key="9">
    <source>
        <dbReference type="SAM" id="SignalP"/>
    </source>
</evidence>
<dbReference type="KEGG" id="prel:PRELSG_1251100"/>
<reference evidence="11 12" key="1">
    <citation type="submission" date="2015-04" db="EMBL/GenBank/DDBJ databases">
        <authorList>
            <consortium name="Pathogen Informatics"/>
        </authorList>
    </citation>
    <scope>NUCLEOTIDE SEQUENCE [LARGE SCALE GENOMIC DNA]</scope>
    <source>
        <strain evidence="11 12">SGS1</strain>
    </source>
</reference>
<evidence type="ECO:0000256" key="7">
    <source>
        <dbReference type="ARBA" id="ARBA00023180"/>
    </source>
</evidence>
<dbReference type="SMART" id="SM00970">
    <property type="entry name" value="s48_45"/>
    <property type="match status" value="2"/>
</dbReference>
<evidence type="ECO:0000313" key="11">
    <source>
        <dbReference type="EMBL" id="CRH01624.1"/>
    </source>
</evidence>
<keyword evidence="8" id="KW-1133">Transmembrane helix</keyword>
<feature type="transmembrane region" description="Helical" evidence="8">
    <location>
        <begin position="410"/>
        <end position="428"/>
    </location>
</feature>
<protein>
    <submittedName>
        <fullName evidence="11">6-cysteine protein, putative</fullName>
    </submittedName>
</protein>
<feature type="chain" id="PRO_5012475681" evidence="9">
    <location>
        <begin position="22"/>
        <end position="429"/>
    </location>
</feature>
<dbReference type="OMA" id="INCEITI"/>
<keyword evidence="7" id="KW-0325">Glycoprotein</keyword>
<accession>A0A1J1H9Y5</accession>
<dbReference type="PROSITE" id="PS51701">
    <property type="entry name" value="6_CYS"/>
    <property type="match status" value="2"/>
</dbReference>
<keyword evidence="4 9" id="KW-0732">Signal</keyword>
<dbReference type="VEuPathDB" id="PlasmoDB:PRELSG_1251100"/>
<evidence type="ECO:0000256" key="1">
    <source>
        <dbReference type="ARBA" id="ARBA00004236"/>
    </source>
</evidence>
<dbReference type="Proteomes" id="UP000220158">
    <property type="component" value="Chromosome 12"/>
</dbReference>
<evidence type="ECO:0000256" key="4">
    <source>
        <dbReference type="ARBA" id="ARBA00022729"/>
    </source>
</evidence>
<dbReference type="Pfam" id="PF07422">
    <property type="entry name" value="s48_45"/>
    <property type="match status" value="2"/>
</dbReference>
<keyword evidence="8" id="KW-0812">Transmembrane</keyword>
<sequence>MKFLLPIVLFFLYFIKNNVEMKENINSYLCDFYFNPSTSVKPVLGGKHDEPEEVACLVNNPILGEIIFLVCPKRKDDYSDIELVPSSCFSSHLYSPYTSGKNEKNIEKLDIDDTYTHVFSYDDYEIRTFRLPNHYKYDKIIYCRCDNRKTEKEHDDKQKYQGKTGLVKIILNSGIKKPKVIDLTSDKPKNDDITIDKNNITLNVVESEIIELKINDEARIIDSNDCASIINTRYNVLSSPFALRTPTVFLREINCEITIEKKVGSIHKITIKGNKTKNIEGCDFTKPKGEGIFKHGFVLSNISEEEKICTVYIGSSKKNIVAGLKCPYKLTPTFCFSHVLYEKKINNDKVFKTFLLRDILETNDIEYYTNGKGSLMVGLPTKSYKYATVRCICENKGKRGIMELKIASSYISFINFILLLITFILLYLF</sequence>
<gene>
    <name evidence="11" type="primary">P47</name>
    <name evidence="11" type="ORF">PRELSG_1251100</name>
</gene>
<feature type="domain" description="6-Cys" evidence="10">
    <location>
        <begin position="278"/>
        <end position="416"/>
    </location>
</feature>
<dbReference type="GeneID" id="39737755"/>
<evidence type="ECO:0000259" key="10">
    <source>
        <dbReference type="PROSITE" id="PS51701"/>
    </source>
</evidence>
<organism evidence="11 12">
    <name type="scientific">Plasmodium relictum</name>
    <dbReference type="NCBI Taxonomy" id="85471"/>
    <lineage>
        <taxon>Eukaryota</taxon>
        <taxon>Sar</taxon>
        <taxon>Alveolata</taxon>
        <taxon>Apicomplexa</taxon>
        <taxon>Aconoidasida</taxon>
        <taxon>Haemosporida</taxon>
        <taxon>Plasmodiidae</taxon>
        <taxon>Plasmodium</taxon>
        <taxon>Plasmodium (Haemamoeba)</taxon>
    </lineage>
</organism>
<comment type="subcellular location">
    <subcellularLocation>
        <location evidence="1">Cell membrane</location>
    </subcellularLocation>
    <subcellularLocation>
        <location evidence="2">Cell surface</location>
    </subcellularLocation>
</comment>
<dbReference type="EMBL" id="LN835307">
    <property type="protein sequence ID" value="CRH01624.1"/>
    <property type="molecule type" value="Genomic_DNA"/>
</dbReference>
<feature type="domain" description="6-Cys" evidence="10">
    <location>
        <begin position="26"/>
        <end position="174"/>
    </location>
</feature>
<keyword evidence="3" id="KW-1003">Cell membrane</keyword>
<evidence type="ECO:0000313" key="12">
    <source>
        <dbReference type="Proteomes" id="UP000220158"/>
    </source>
</evidence>
<dbReference type="InterPro" id="IPR038160">
    <property type="entry name" value="6_CYS_dom_sf"/>
</dbReference>
<evidence type="ECO:0000256" key="2">
    <source>
        <dbReference type="ARBA" id="ARBA00004241"/>
    </source>
</evidence>
<dbReference type="InterPro" id="IPR010884">
    <property type="entry name" value="6_CYS_dom"/>
</dbReference>
<evidence type="ECO:0000256" key="3">
    <source>
        <dbReference type="ARBA" id="ARBA00022475"/>
    </source>
</evidence>